<gene>
    <name evidence="2" type="ORF">DUNSADRAFT_6226</name>
</gene>
<reference evidence="2" key="1">
    <citation type="submission" date="2017-08" db="EMBL/GenBank/DDBJ databases">
        <authorList>
            <person name="Polle J.E."/>
            <person name="Barry K."/>
            <person name="Cushman J."/>
            <person name="Schmutz J."/>
            <person name="Tran D."/>
            <person name="Hathwaick L.T."/>
            <person name="Yim W.C."/>
            <person name="Jenkins J."/>
            <person name="Mckie-Krisberg Z.M."/>
            <person name="Prochnik S."/>
            <person name="Lindquist E."/>
            <person name="Dockter R.B."/>
            <person name="Adam C."/>
            <person name="Molina H."/>
            <person name="Bunkerborg J."/>
            <person name="Jin E."/>
            <person name="Buchheim M."/>
            <person name="Magnuson J."/>
        </authorList>
    </citation>
    <scope>NUCLEOTIDE SEQUENCE</scope>
    <source>
        <strain evidence="2">CCAP 19/18</strain>
    </source>
</reference>
<feature type="non-terminal residue" evidence="2">
    <location>
        <position position="1"/>
    </location>
</feature>
<dbReference type="EMBL" id="MU071771">
    <property type="protein sequence ID" value="KAF5825875.1"/>
    <property type="molecule type" value="Genomic_DNA"/>
</dbReference>
<evidence type="ECO:0000313" key="3">
    <source>
        <dbReference type="Proteomes" id="UP000815325"/>
    </source>
</evidence>
<organism evidence="2 3">
    <name type="scientific">Dunaliella salina</name>
    <name type="common">Green alga</name>
    <name type="synonym">Protococcus salinus</name>
    <dbReference type="NCBI Taxonomy" id="3046"/>
    <lineage>
        <taxon>Eukaryota</taxon>
        <taxon>Viridiplantae</taxon>
        <taxon>Chlorophyta</taxon>
        <taxon>core chlorophytes</taxon>
        <taxon>Chlorophyceae</taxon>
        <taxon>CS clade</taxon>
        <taxon>Chlamydomonadales</taxon>
        <taxon>Dunaliellaceae</taxon>
        <taxon>Dunaliella</taxon>
    </lineage>
</organism>
<evidence type="ECO:0000313" key="2">
    <source>
        <dbReference type="EMBL" id="KAF5825875.1"/>
    </source>
</evidence>
<keyword evidence="1" id="KW-0175">Coiled coil</keyword>
<accession>A0ABQ7FTW8</accession>
<dbReference type="Proteomes" id="UP000815325">
    <property type="component" value="Unassembled WGS sequence"/>
</dbReference>
<feature type="non-terminal residue" evidence="2">
    <location>
        <position position="203"/>
    </location>
</feature>
<protein>
    <submittedName>
        <fullName evidence="2">Uncharacterized protein</fullName>
    </submittedName>
</protein>
<sequence length="203" mass="22819">QAKAFRGFFIAVQERKRLRLMGSRVARRMLNSTLARAFYTWLNEVEQHKLDTQMSTKEELAIKVRDQQEENERLRRDNERFVRLIDSGEWGRGRVSELVSAGEILKGERDALLKLIQVRGGAGKPVDTPEVCGFEGGRLDTCVWVWVSELVSAGEILRTSGTCCSSSYRFGAGVRSGAGFSSYRQSAGNILKSERDALLKLTQ</sequence>
<comment type="caution">
    <text evidence="2">The sequence shown here is derived from an EMBL/GenBank/DDBJ whole genome shotgun (WGS) entry which is preliminary data.</text>
</comment>
<feature type="coiled-coil region" evidence="1">
    <location>
        <begin position="57"/>
        <end position="84"/>
    </location>
</feature>
<proteinExistence type="predicted"/>
<keyword evidence="3" id="KW-1185">Reference proteome</keyword>
<evidence type="ECO:0000256" key="1">
    <source>
        <dbReference type="SAM" id="Coils"/>
    </source>
</evidence>
<name>A0ABQ7FTW8_DUNSA</name>